<organism evidence="1 2">
    <name type="scientific">Hydrogenimonas thermophila</name>
    <dbReference type="NCBI Taxonomy" id="223786"/>
    <lineage>
        <taxon>Bacteria</taxon>
        <taxon>Pseudomonadati</taxon>
        <taxon>Campylobacterota</taxon>
        <taxon>Epsilonproteobacteria</taxon>
        <taxon>Campylobacterales</taxon>
        <taxon>Hydrogenimonadaceae</taxon>
        <taxon>Hydrogenimonas</taxon>
    </lineage>
</organism>
<keyword evidence="2" id="KW-1185">Reference proteome</keyword>
<evidence type="ECO:0000313" key="2">
    <source>
        <dbReference type="Proteomes" id="UP000199227"/>
    </source>
</evidence>
<evidence type="ECO:0000313" key="1">
    <source>
        <dbReference type="EMBL" id="SFP61396.1"/>
    </source>
</evidence>
<dbReference type="RefSeq" id="WP_092913109.1">
    <property type="nucleotide sequence ID" value="NZ_FOXB01000028.1"/>
</dbReference>
<name>A0A1I5RTW7_9BACT</name>
<gene>
    <name evidence="1" type="ORF">SAMN05216234_12838</name>
</gene>
<accession>A0A1I5RTW7</accession>
<reference evidence="1 2" key="1">
    <citation type="submission" date="2016-10" db="EMBL/GenBank/DDBJ databases">
        <authorList>
            <person name="de Groot N.N."/>
        </authorList>
    </citation>
    <scope>NUCLEOTIDE SEQUENCE [LARGE SCALE GENOMIC DNA]</scope>
    <source>
        <strain evidence="1 2">EP1-55-1</strain>
    </source>
</reference>
<sequence length="64" mass="7394">MESIFYIDLKDKFTLVNALVAYKLNADEKERKRADELLRRVLGSGENFTKNSQLKVERLNGAYA</sequence>
<dbReference type="EMBL" id="FOXB01000028">
    <property type="protein sequence ID" value="SFP61396.1"/>
    <property type="molecule type" value="Genomic_DNA"/>
</dbReference>
<protein>
    <submittedName>
        <fullName evidence="1">Uncharacterized protein</fullName>
    </submittedName>
</protein>
<dbReference type="STRING" id="223786.SAMN05216234_12838"/>
<dbReference type="Proteomes" id="UP000199227">
    <property type="component" value="Unassembled WGS sequence"/>
</dbReference>
<dbReference type="AlphaFoldDB" id="A0A1I5RTW7"/>
<proteinExistence type="predicted"/>